<organism evidence="2 3">
    <name type="scientific">Candidatus Terrybacteria bacterium RIFCSPHIGHO2_01_FULL_43_35</name>
    <dbReference type="NCBI Taxonomy" id="1802361"/>
    <lineage>
        <taxon>Bacteria</taxon>
        <taxon>Candidatus Terryibacteriota</taxon>
    </lineage>
</organism>
<feature type="region of interest" description="Disordered" evidence="1">
    <location>
        <begin position="1"/>
        <end position="22"/>
    </location>
</feature>
<dbReference type="AlphaFoldDB" id="A0A1G2PFJ1"/>
<evidence type="ECO:0000313" key="2">
    <source>
        <dbReference type="EMBL" id="OHA47094.1"/>
    </source>
</evidence>
<evidence type="ECO:0000313" key="3">
    <source>
        <dbReference type="Proteomes" id="UP000178869"/>
    </source>
</evidence>
<gene>
    <name evidence="2" type="ORF">A2828_03960</name>
</gene>
<comment type="caution">
    <text evidence="2">The sequence shown here is derived from an EMBL/GenBank/DDBJ whole genome shotgun (WGS) entry which is preliminary data.</text>
</comment>
<evidence type="ECO:0000256" key="1">
    <source>
        <dbReference type="SAM" id="MobiDB-lite"/>
    </source>
</evidence>
<proteinExistence type="predicted"/>
<feature type="compositionally biased region" description="Basic and acidic residues" evidence="1">
    <location>
        <begin position="1"/>
        <end position="12"/>
    </location>
</feature>
<dbReference type="EMBL" id="MHSR01000008">
    <property type="protein sequence ID" value="OHA47094.1"/>
    <property type="molecule type" value="Genomic_DNA"/>
</dbReference>
<sequence length="63" mass="7213">MRQRETDQEEAKNTCGNFRQTIDIPPRGSHVRVVGSCVLNTKHSWIEIHPVASFETIEQKPPL</sequence>
<dbReference type="Proteomes" id="UP000178869">
    <property type="component" value="Unassembled WGS sequence"/>
</dbReference>
<name>A0A1G2PFJ1_9BACT</name>
<protein>
    <submittedName>
        <fullName evidence="2">Uncharacterized protein</fullName>
    </submittedName>
</protein>
<accession>A0A1G2PFJ1</accession>
<reference evidence="2 3" key="1">
    <citation type="journal article" date="2016" name="Nat. Commun.">
        <title>Thousands of microbial genomes shed light on interconnected biogeochemical processes in an aquifer system.</title>
        <authorList>
            <person name="Anantharaman K."/>
            <person name="Brown C.T."/>
            <person name="Hug L.A."/>
            <person name="Sharon I."/>
            <person name="Castelle C.J."/>
            <person name="Probst A.J."/>
            <person name="Thomas B.C."/>
            <person name="Singh A."/>
            <person name="Wilkins M.J."/>
            <person name="Karaoz U."/>
            <person name="Brodie E.L."/>
            <person name="Williams K.H."/>
            <person name="Hubbard S.S."/>
            <person name="Banfield J.F."/>
        </authorList>
    </citation>
    <scope>NUCLEOTIDE SEQUENCE [LARGE SCALE GENOMIC DNA]</scope>
</reference>